<keyword evidence="1" id="KW-1133">Transmembrane helix</keyword>
<sequence length="149" mass="15673">MSDEVLYILLAAGAILVLAAVVMVRARAGAAPLERPPVGADLTERVRWLCERGRQIHAIKLVREEIPGIGLKEAKDAVDAIAAGRPSPLPPRIGRPVLRPAATGDLAERVRALKAAGRTEQAVFLVRGETGMNEGEASAFVAAVEADAP</sequence>
<reference evidence="2 3" key="1">
    <citation type="submission" date="2020-08" db="EMBL/GenBank/DDBJ databases">
        <title>Genomic Encyclopedia of Type Strains, Phase IV (KMG-IV): sequencing the most valuable type-strain genomes for metagenomic binning, comparative biology and taxonomic classification.</title>
        <authorList>
            <person name="Goeker M."/>
        </authorList>
    </citation>
    <scope>NUCLEOTIDE SEQUENCE [LARGE SCALE GENOMIC DNA]</scope>
    <source>
        <strain evidence="2 3">DSM 45615</strain>
    </source>
</reference>
<dbReference type="EMBL" id="JACHGN010000015">
    <property type="protein sequence ID" value="MBB5136609.1"/>
    <property type="molecule type" value="Genomic_DNA"/>
</dbReference>
<evidence type="ECO:0000313" key="2">
    <source>
        <dbReference type="EMBL" id="MBB5136609.1"/>
    </source>
</evidence>
<proteinExistence type="predicted"/>
<evidence type="ECO:0000256" key="1">
    <source>
        <dbReference type="SAM" id="Phobius"/>
    </source>
</evidence>
<dbReference type="InterPro" id="IPR014719">
    <property type="entry name" value="Ribosomal_bL12_C/ClpS-like"/>
</dbReference>
<dbReference type="Gene3D" id="3.30.1390.10">
    <property type="match status" value="1"/>
</dbReference>
<keyword evidence="1" id="KW-0812">Transmembrane</keyword>
<gene>
    <name evidence="2" type="ORF">HNP84_006360</name>
</gene>
<keyword evidence="3" id="KW-1185">Reference proteome</keyword>
<comment type="caution">
    <text evidence="2">The sequence shown here is derived from an EMBL/GenBank/DDBJ whole genome shotgun (WGS) entry which is preliminary data.</text>
</comment>
<organism evidence="2 3">
    <name type="scientific">Thermocatellispora tengchongensis</name>
    <dbReference type="NCBI Taxonomy" id="1073253"/>
    <lineage>
        <taxon>Bacteria</taxon>
        <taxon>Bacillati</taxon>
        <taxon>Actinomycetota</taxon>
        <taxon>Actinomycetes</taxon>
        <taxon>Streptosporangiales</taxon>
        <taxon>Streptosporangiaceae</taxon>
        <taxon>Thermocatellispora</taxon>
    </lineage>
</organism>
<name>A0A840PC95_9ACTN</name>
<evidence type="ECO:0000313" key="3">
    <source>
        <dbReference type="Proteomes" id="UP000578449"/>
    </source>
</evidence>
<accession>A0A840PC95</accession>
<evidence type="ECO:0008006" key="4">
    <source>
        <dbReference type="Google" id="ProtNLM"/>
    </source>
</evidence>
<protein>
    <recommendedName>
        <fullName evidence="4">Ribosomal protein L7/L12 C-terminal domain-containing protein</fullName>
    </recommendedName>
</protein>
<dbReference type="Proteomes" id="UP000578449">
    <property type="component" value="Unassembled WGS sequence"/>
</dbReference>
<dbReference type="AlphaFoldDB" id="A0A840PC95"/>
<keyword evidence="1" id="KW-0472">Membrane</keyword>
<feature type="transmembrane region" description="Helical" evidence="1">
    <location>
        <begin position="6"/>
        <end position="26"/>
    </location>
</feature>
<dbReference type="RefSeq" id="WP_185053505.1">
    <property type="nucleotide sequence ID" value="NZ_BAABIX010000008.1"/>
</dbReference>